<dbReference type="Pfam" id="PF13977">
    <property type="entry name" value="TetR_C_6"/>
    <property type="match status" value="1"/>
</dbReference>
<keyword evidence="1" id="KW-0678">Repressor</keyword>
<dbReference type="PANTHER" id="PTHR30055:SF219">
    <property type="entry name" value="TRANSCRIPTIONAL REGULATORY PROTEIN"/>
    <property type="match status" value="1"/>
</dbReference>
<reference evidence="8" key="1">
    <citation type="journal article" date="2019" name="Int. J. Syst. Evol. Microbiol.">
        <title>The Global Catalogue of Microorganisms (GCM) 10K type strain sequencing project: providing services to taxonomists for standard genome sequencing and annotation.</title>
        <authorList>
            <consortium name="The Broad Institute Genomics Platform"/>
            <consortium name="The Broad Institute Genome Sequencing Center for Infectious Disease"/>
            <person name="Wu L."/>
            <person name="Ma J."/>
        </authorList>
    </citation>
    <scope>NUCLEOTIDE SEQUENCE [LARGE SCALE GENOMIC DNA]</scope>
    <source>
        <strain evidence="8">JCM 18303</strain>
    </source>
</reference>
<evidence type="ECO:0000256" key="2">
    <source>
        <dbReference type="ARBA" id="ARBA00023015"/>
    </source>
</evidence>
<dbReference type="InterPro" id="IPR009057">
    <property type="entry name" value="Homeodomain-like_sf"/>
</dbReference>
<feature type="domain" description="HTH tetR-type" evidence="6">
    <location>
        <begin position="1"/>
        <end position="61"/>
    </location>
</feature>
<accession>A0ABP9PDK0</accession>
<feature type="DNA-binding region" description="H-T-H motif" evidence="5">
    <location>
        <begin position="24"/>
        <end position="43"/>
    </location>
</feature>
<keyword evidence="4" id="KW-0804">Transcription</keyword>
<keyword evidence="3 5" id="KW-0238">DNA-binding</keyword>
<dbReference type="Pfam" id="PF00440">
    <property type="entry name" value="TetR_N"/>
    <property type="match status" value="1"/>
</dbReference>
<evidence type="ECO:0000256" key="5">
    <source>
        <dbReference type="PROSITE-ProRule" id="PRU00335"/>
    </source>
</evidence>
<keyword evidence="2" id="KW-0805">Transcription regulation</keyword>
<dbReference type="InterPro" id="IPR050109">
    <property type="entry name" value="HTH-type_TetR-like_transc_reg"/>
</dbReference>
<dbReference type="SUPFAM" id="SSF48498">
    <property type="entry name" value="Tetracyclin repressor-like, C-terminal domain"/>
    <property type="match status" value="1"/>
</dbReference>
<evidence type="ECO:0000259" key="6">
    <source>
        <dbReference type="PROSITE" id="PS50977"/>
    </source>
</evidence>
<dbReference type="PROSITE" id="PS50977">
    <property type="entry name" value="HTH_TETR_2"/>
    <property type="match status" value="1"/>
</dbReference>
<dbReference type="InterPro" id="IPR001647">
    <property type="entry name" value="HTH_TetR"/>
</dbReference>
<evidence type="ECO:0000313" key="8">
    <source>
        <dbReference type="Proteomes" id="UP001428817"/>
    </source>
</evidence>
<name>A0ABP9PDK0_9PSEU</name>
<dbReference type="RefSeq" id="WP_185058480.1">
    <property type="nucleotide sequence ID" value="NZ_BAABJP010000001.1"/>
</dbReference>
<keyword evidence="8" id="KW-1185">Reference proteome</keyword>
<evidence type="ECO:0000256" key="3">
    <source>
        <dbReference type="ARBA" id="ARBA00023125"/>
    </source>
</evidence>
<proteinExistence type="predicted"/>
<protein>
    <submittedName>
        <fullName evidence="7">TetR/AcrR family transcriptional regulator</fullName>
    </submittedName>
</protein>
<evidence type="ECO:0000313" key="7">
    <source>
        <dbReference type="EMBL" id="GAA5144851.1"/>
    </source>
</evidence>
<gene>
    <name evidence="7" type="ORF">GCM10023321_01860</name>
</gene>
<dbReference type="InterPro" id="IPR036271">
    <property type="entry name" value="Tet_transcr_reg_TetR-rel_C_sf"/>
</dbReference>
<dbReference type="Proteomes" id="UP001428817">
    <property type="component" value="Unassembled WGS sequence"/>
</dbReference>
<dbReference type="EMBL" id="BAABJP010000001">
    <property type="protein sequence ID" value="GAA5144851.1"/>
    <property type="molecule type" value="Genomic_DNA"/>
</dbReference>
<dbReference type="SUPFAM" id="SSF46689">
    <property type="entry name" value="Homeodomain-like"/>
    <property type="match status" value="1"/>
</dbReference>
<comment type="caution">
    <text evidence="7">The sequence shown here is derived from an EMBL/GenBank/DDBJ whole genome shotgun (WGS) entry which is preliminary data.</text>
</comment>
<dbReference type="Gene3D" id="1.10.357.10">
    <property type="entry name" value="Tetracycline Repressor, domain 2"/>
    <property type="match status" value="1"/>
</dbReference>
<dbReference type="PANTHER" id="PTHR30055">
    <property type="entry name" value="HTH-TYPE TRANSCRIPTIONAL REGULATOR RUTR"/>
    <property type="match status" value="1"/>
</dbReference>
<organism evidence="7 8">
    <name type="scientific">Pseudonocardia eucalypti</name>
    <dbReference type="NCBI Taxonomy" id="648755"/>
    <lineage>
        <taxon>Bacteria</taxon>
        <taxon>Bacillati</taxon>
        <taxon>Actinomycetota</taxon>
        <taxon>Actinomycetes</taxon>
        <taxon>Pseudonocardiales</taxon>
        <taxon>Pseudonocardiaceae</taxon>
        <taxon>Pseudonocardia</taxon>
    </lineage>
</organism>
<dbReference type="PRINTS" id="PR00455">
    <property type="entry name" value="HTHTETR"/>
</dbReference>
<sequence length="186" mass="20303">MGNREDLVAGARRCLLERGYARTTVRDIAGAAGVSMAAIGYHYGSKEALLNAALMETVREWGDELARALSADPGVPADRRFAATWTRVVESFERNRPMWAVVYEVYAQIDHASELRQQLVDGMREGRLGLAQLLGGIDPARQPAEADTVGAFYQALLIGVMMQWLVDPESAPTGERLAEALRLVSG</sequence>
<evidence type="ECO:0000256" key="4">
    <source>
        <dbReference type="ARBA" id="ARBA00023163"/>
    </source>
</evidence>
<evidence type="ECO:0000256" key="1">
    <source>
        <dbReference type="ARBA" id="ARBA00022491"/>
    </source>
</evidence>
<dbReference type="InterPro" id="IPR039538">
    <property type="entry name" value="BetI_C"/>
</dbReference>